<feature type="compositionally biased region" description="Polar residues" evidence="1">
    <location>
        <begin position="233"/>
        <end position="252"/>
    </location>
</feature>
<name>A0A4V6CRC5_9ACTN</name>
<dbReference type="Gene3D" id="3.40.630.30">
    <property type="match status" value="1"/>
</dbReference>
<dbReference type="EMBL" id="SZZH01000006">
    <property type="protein sequence ID" value="TKV56985.1"/>
    <property type="molecule type" value="Genomic_DNA"/>
</dbReference>
<reference evidence="3 4" key="1">
    <citation type="submission" date="2019-05" db="EMBL/GenBank/DDBJ databases">
        <title>Nakamurella sp. N5BH11, whole genome shotgun sequence.</title>
        <authorList>
            <person name="Tuo L."/>
        </authorList>
    </citation>
    <scope>NUCLEOTIDE SEQUENCE [LARGE SCALE GENOMIC DNA]</scope>
    <source>
        <strain evidence="3 4">N5BH11</strain>
    </source>
</reference>
<keyword evidence="4" id="KW-1185">Reference proteome</keyword>
<accession>A0A4V6CRC5</accession>
<protein>
    <submittedName>
        <fullName evidence="3">GNAT family N-acetyltransferase</fullName>
    </submittedName>
</protein>
<dbReference type="InterPro" id="IPR016181">
    <property type="entry name" value="Acyl_CoA_acyltransferase"/>
</dbReference>
<dbReference type="SUPFAM" id="SSF55729">
    <property type="entry name" value="Acyl-CoA N-acyltransferases (Nat)"/>
    <property type="match status" value="1"/>
</dbReference>
<evidence type="ECO:0000256" key="1">
    <source>
        <dbReference type="SAM" id="MobiDB-lite"/>
    </source>
</evidence>
<evidence type="ECO:0000313" key="3">
    <source>
        <dbReference type="EMBL" id="TKV56985.1"/>
    </source>
</evidence>
<dbReference type="RefSeq" id="WP_137451371.1">
    <property type="nucleotide sequence ID" value="NZ_SZZH01000006.1"/>
</dbReference>
<dbReference type="GO" id="GO:0016747">
    <property type="term" value="F:acyltransferase activity, transferring groups other than amino-acyl groups"/>
    <property type="evidence" value="ECO:0007669"/>
    <property type="project" value="InterPro"/>
</dbReference>
<gene>
    <name evidence="3" type="ORF">FDO65_19385</name>
</gene>
<dbReference type="AlphaFoldDB" id="A0A4V6CRC5"/>
<proteinExistence type="predicted"/>
<comment type="caution">
    <text evidence="3">The sequence shown here is derived from an EMBL/GenBank/DDBJ whole genome shotgun (WGS) entry which is preliminary data.</text>
</comment>
<feature type="region of interest" description="Disordered" evidence="1">
    <location>
        <begin position="220"/>
        <end position="282"/>
    </location>
</feature>
<evidence type="ECO:0000313" key="4">
    <source>
        <dbReference type="Proteomes" id="UP000306985"/>
    </source>
</evidence>
<dbReference type="Proteomes" id="UP000306985">
    <property type="component" value="Unassembled WGS sequence"/>
</dbReference>
<dbReference type="OrthoDB" id="5242876at2"/>
<dbReference type="InterPro" id="IPR000182">
    <property type="entry name" value="GNAT_dom"/>
</dbReference>
<keyword evidence="3" id="KW-0808">Transferase</keyword>
<feature type="domain" description="N-acetyltransferase" evidence="2">
    <location>
        <begin position="10"/>
        <end position="199"/>
    </location>
</feature>
<evidence type="ECO:0000259" key="2">
    <source>
        <dbReference type="PROSITE" id="PS51186"/>
    </source>
</evidence>
<dbReference type="PROSITE" id="PS51186">
    <property type="entry name" value="GNAT"/>
    <property type="match status" value="1"/>
</dbReference>
<dbReference type="CDD" id="cd04301">
    <property type="entry name" value="NAT_SF"/>
    <property type="match status" value="1"/>
</dbReference>
<dbReference type="Pfam" id="PF00583">
    <property type="entry name" value="Acetyltransf_1"/>
    <property type="match status" value="1"/>
</dbReference>
<sequence length="282" mass="30208">MTPVVVPLTMSTVQMLPAECRRCVAWELDPAGARVALSSGDTEFEKEVWLSGVMLTWGSAGQVITVDDEPVGFALYAPPTAVPGANAFPTSPVSPDAVLLTAARIRDDHTGQGLARFLMNAVVRELTRRGVRAIELFGREDSATEAEKSEPITGLDTEGRHGDDVPQCLVPAGFARAVGFTVVAPHPRYPRLRYELERELGWKAEVEAALEKLFTTITVPGSPSPFRELAGATASTADPVQVNGSRAETTTGARPEPSACHRRVSEPPRRGSSAREPGDPRS</sequence>
<organism evidence="3 4">
    <name type="scientific">Nakamurella flava</name>
    <dbReference type="NCBI Taxonomy" id="2576308"/>
    <lineage>
        <taxon>Bacteria</taxon>
        <taxon>Bacillati</taxon>
        <taxon>Actinomycetota</taxon>
        <taxon>Actinomycetes</taxon>
        <taxon>Nakamurellales</taxon>
        <taxon>Nakamurellaceae</taxon>
        <taxon>Nakamurella</taxon>
    </lineage>
</organism>
<feature type="region of interest" description="Disordered" evidence="1">
    <location>
        <begin position="142"/>
        <end position="163"/>
    </location>
</feature>